<dbReference type="InterPro" id="IPR039028">
    <property type="entry name" value="BCKD/PDK"/>
</dbReference>
<evidence type="ECO:0000256" key="8">
    <source>
        <dbReference type="RuleBase" id="RU366032"/>
    </source>
</evidence>
<keyword evidence="6 8" id="KW-0496">Mitochondrion</keyword>
<keyword evidence="4 8" id="KW-0418">Kinase</keyword>
<dbReference type="InterPro" id="IPR036890">
    <property type="entry name" value="HATPase_C_sf"/>
</dbReference>
<evidence type="ECO:0000313" key="11">
    <source>
        <dbReference type="Proteomes" id="UP001164746"/>
    </source>
</evidence>
<dbReference type="PANTHER" id="PTHR11947">
    <property type="entry name" value="PYRUVATE DEHYDROGENASE KINASE"/>
    <property type="match status" value="1"/>
</dbReference>
<dbReference type="CDD" id="cd16929">
    <property type="entry name" value="HATPase_PDK-like"/>
    <property type="match status" value="1"/>
</dbReference>
<dbReference type="InterPro" id="IPR018955">
    <property type="entry name" value="BCDHK/PDK_N"/>
</dbReference>
<dbReference type="Proteomes" id="UP001164746">
    <property type="component" value="Chromosome 5"/>
</dbReference>
<comment type="catalytic activity">
    <reaction evidence="7">
        <text>L-seryl-[pyruvate dehydrogenase E1 alpha subunit] + ATP = O-phospho-L-seryl-[pyruvate dehydrogenase E1 alpha subunit] + ADP + H(+)</text>
        <dbReference type="Rhea" id="RHEA:23052"/>
        <dbReference type="Rhea" id="RHEA-COMP:13689"/>
        <dbReference type="Rhea" id="RHEA-COMP:13690"/>
        <dbReference type="ChEBI" id="CHEBI:15378"/>
        <dbReference type="ChEBI" id="CHEBI:29999"/>
        <dbReference type="ChEBI" id="CHEBI:30616"/>
        <dbReference type="ChEBI" id="CHEBI:83421"/>
        <dbReference type="ChEBI" id="CHEBI:456216"/>
        <dbReference type="EC" id="2.7.11.2"/>
    </reaction>
</comment>
<comment type="similarity">
    <text evidence="1 8">Belongs to the PDK/BCKDK protein kinase family.</text>
</comment>
<protein>
    <recommendedName>
        <fullName evidence="8">Protein-serine/threonine kinase</fullName>
        <ecNumber evidence="8">2.7.11.-</ecNumber>
    </recommendedName>
</protein>
<evidence type="ECO:0000256" key="4">
    <source>
        <dbReference type="ARBA" id="ARBA00022777"/>
    </source>
</evidence>
<evidence type="ECO:0000256" key="3">
    <source>
        <dbReference type="ARBA" id="ARBA00022741"/>
    </source>
</evidence>
<organism evidence="10 11">
    <name type="scientific">Mya arenaria</name>
    <name type="common">Soft-shell clam</name>
    <dbReference type="NCBI Taxonomy" id="6604"/>
    <lineage>
        <taxon>Eukaryota</taxon>
        <taxon>Metazoa</taxon>
        <taxon>Spiralia</taxon>
        <taxon>Lophotrochozoa</taxon>
        <taxon>Mollusca</taxon>
        <taxon>Bivalvia</taxon>
        <taxon>Autobranchia</taxon>
        <taxon>Heteroconchia</taxon>
        <taxon>Euheterodonta</taxon>
        <taxon>Imparidentia</taxon>
        <taxon>Neoheterodontei</taxon>
        <taxon>Myida</taxon>
        <taxon>Myoidea</taxon>
        <taxon>Myidae</taxon>
        <taxon>Mya</taxon>
    </lineage>
</organism>
<comment type="subcellular location">
    <subcellularLocation>
        <location evidence="8">Mitochondrion matrix</location>
    </subcellularLocation>
</comment>
<dbReference type="EC" id="2.7.11.-" evidence="8"/>
<evidence type="ECO:0000256" key="7">
    <source>
        <dbReference type="ARBA" id="ARBA00048201"/>
    </source>
</evidence>
<evidence type="ECO:0000256" key="2">
    <source>
        <dbReference type="ARBA" id="ARBA00022679"/>
    </source>
</evidence>
<dbReference type="PANTHER" id="PTHR11947:SF3">
    <property type="entry name" value="[PYRUVATE DEHYDROGENASE (ACETYL-TRANSFERRING)] KINASE, MITOCHONDRIAL"/>
    <property type="match status" value="1"/>
</dbReference>
<reference evidence="10" key="1">
    <citation type="submission" date="2022-11" db="EMBL/GenBank/DDBJ databases">
        <title>Centuries of genome instability and evolution in soft-shell clam transmissible cancer (bioRxiv).</title>
        <authorList>
            <person name="Hart S.F.M."/>
            <person name="Yonemitsu M.A."/>
            <person name="Giersch R.M."/>
            <person name="Beal B.F."/>
            <person name="Arriagada G."/>
            <person name="Davis B.W."/>
            <person name="Ostrander E.A."/>
            <person name="Goff S.P."/>
            <person name="Metzger M.J."/>
        </authorList>
    </citation>
    <scope>NUCLEOTIDE SEQUENCE</scope>
    <source>
        <strain evidence="10">MELC-2E11</strain>
        <tissue evidence="10">Siphon/mantle</tissue>
    </source>
</reference>
<dbReference type="Gene3D" id="1.20.140.20">
    <property type="entry name" value="Alpha-ketoacid/pyruvate dehydrogenase kinase, N-terminal domain"/>
    <property type="match status" value="1"/>
</dbReference>
<keyword evidence="2 8" id="KW-0808">Transferase</keyword>
<feature type="domain" description="Branched-chain alpha-ketoacid dehydrogenase kinase/Pyruvate dehydrogenase kinase N-terminal" evidence="9">
    <location>
        <begin position="25"/>
        <end position="186"/>
    </location>
</feature>
<evidence type="ECO:0000259" key="9">
    <source>
        <dbReference type="Pfam" id="PF10436"/>
    </source>
</evidence>
<keyword evidence="3 8" id="KW-0547">Nucleotide-binding</keyword>
<proteinExistence type="inferred from homology"/>
<accession>A0ABY7E541</accession>
<gene>
    <name evidence="10" type="ORF">MAR_020502</name>
</gene>
<evidence type="ECO:0000256" key="6">
    <source>
        <dbReference type="ARBA" id="ARBA00023128"/>
    </source>
</evidence>
<evidence type="ECO:0000256" key="1">
    <source>
        <dbReference type="ARBA" id="ARBA00006155"/>
    </source>
</evidence>
<dbReference type="SUPFAM" id="SSF69012">
    <property type="entry name" value="alpha-ketoacid dehydrogenase kinase, N-terminal domain"/>
    <property type="match status" value="1"/>
</dbReference>
<dbReference type="InterPro" id="IPR036784">
    <property type="entry name" value="AK/P_DHK_N_sf"/>
</dbReference>
<name>A0ABY7E541_MYAAR</name>
<dbReference type="Gene3D" id="3.30.565.10">
    <property type="entry name" value="Histidine kinase-like ATPase, C-terminal domain"/>
    <property type="match status" value="1"/>
</dbReference>
<keyword evidence="5 8" id="KW-0067">ATP-binding</keyword>
<evidence type="ECO:0000256" key="5">
    <source>
        <dbReference type="ARBA" id="ARBA00022840"/>
    </source>
</evidence>
<dbReference type="SUPFAM" id="SSF55874">
    <property type="entry name" value="ATPase domain of HSP90 chaperone/DNA topoisomerase II/histidine kinase"/>
    <property type="match status" value="1"/>
</dbReference>
<dbReference type="EMBL" id="CP111016">
    <property type="protein sequence ID" value="WAR05133.1"/>
    <property type="molecule type" value="Genomic_DNA"/>
</dbReference>
<dbReference type="Pfam" id="PF10436">
    <property type="entry name" value="BCDHK_Adom3"/>
    <property type="match status" value="1"/>
</dbReference>
<evidence type="ECO:0000313" key="10">
    <source>
        <dbReference type="EMBL" id="WAR05133.1"/>
    </source>
</evidence>
<sequence length="414" mass="47757">MRITRVICQKVATYVERYSKYNPSPLSMQTLLDFGSKTGTEESSFEFLRDELLVRLANIMKEFNLLPVSFQQRGSVAMVRNWYQQSFIEITEFEKHNPDRDILEKFTETLNKIRLRHSKVVETMAKGVMEMRDAFEGESRNYDQQITYFLDRFYTNRIGIRVLLNQHLLLYGGELAHHPQHIGCINPSCDVEEVIRDAYDNARFLCEHYYMCSPDLIIESYNPYEKADSIRIEYVPSHLYHMLFELSKNAMRAVVERHENKPEIPPIKIAVCKGKEDLAIKVEQLFGYMFTTAPQPQPSHMMEGSAPLAGYGYGLPLSRLYARYFQGDLVLYSMEGYGMDAIIYLKVKDAMECLPIYNKTASKMYETDTSAPDWSSPSPWTQARGYSTIGGGNVSRGYSTLTDGQGARRTLRHN</sequence>
<keyword evidence="11" id="KW-1185">Reference proteome</keyword>